<evidence type="ECO:0000256" key="5">
    <source>
        <dbReference type="ARBA" id="ARBA00022989"/>
    </source>
</evidence>
<feature type="domain" description="YetF C-terminal" evidence="9">
    <location>
        <begin position="88"/>
        <end position="231"/>
    </location>
</feature>
<dbReference type="GO" id="GO:0005886">
    <property type="term" value="C:plasma membrane"/>
    <property type="evidence" value="ECO:0007669"/>
    <property type="project" value="UniProtKB-SubCell"/>
</dbReference>
<accession>A0A433Y4Y6</accession>
<evidence type="ECO:0000256" key="8">
    <source>
        <dbReference type="SAM" id="Phobius"/>
    </source>
</evidence>
<comment type="caution">
    <text evidence="10">The sequence shown here is derived from an EMBL/GenBank/DDBJ whole genome shotgun (WGS) entry which is preliminary data.</text>
</comment>
<keyword evidence="4 8" id="KW-0812">Transmembrane</keyword>
<dbReference type="OrthoDB" id="1682423at2"/>
<keyword evidence="11" id="KW-1185">Reference proteome</keyword>
<keyword evidence="5 8" id="KW-1133">Transmembrane helix</keyword>
<evidence type="ECO:0000259" key="9">
    <source>
        <dbReference type="Pfam" id="PF04239"/>
    </source>
</evidence>
<feature type="transmembrane region" description="Helical" evidence="8">
    <location>
        <begin position="69"/>
        <end position="87"/>
    </location>
</feature>
<keyword evidence="3" id="KW-1003">Cell membrane</keyword>
<feature type="transmembrane region" description="Helical" evidence="8">
    <location>
        <begin position="39"/>
        <end position="57"/>
    </location>
</feature>
<dbReference type="AlphaFoldDB" id="A0A433Y4Y6"/>
<evidence type="ECO:0000256" key="6">
    <source>
        <dbReference type="ARBA" id="ARBA00023136"/>
    </source>
</evidence>
<evidence type="ECO:0000256" key="4">
    <source>
        <dbReference type="ARBA" id="ARBA00022692"/>
    </source>
</evidence>
<comment type="similarity">
    <text evidence="2">Belongs to the UPF0702 family.</text>
</comment>
<dbReference type="PANTHER" id="PTHR34582">
    <property type="entry name" value="UPF0702 TRANSMEMBRANE PROTEIN YCAP"/>
    <property type="match status" value="1"/>
</dbReference>
<evidence type="ECO:0000256" key="1">
    <source>
        <dbReference type="ARBA" id="ARBA00004651"/>
    </source>
</evidence>
<feature type="transmembrane region" description="Helical" evidence="8">
    <location>
        <begin position="14"/>
        <end position="32"/>
    </location>
</feature>
<dbReference type="InterPro" id="IPR023090">
    <property type="entry name" value="UPF0702_alpha/beta_dom_sf"/>
</dbReference>
<dbReference type="InterPro" id="IPR007353">
    <property type="entry name" value="DUF421"/>
</dbReference>
<proteinExistence type="inferred from homology"/>
<protein>
    <submittedName>
        <fullName evidence="10">DUF421 domain-containing protein</fullName>
    </submittedName>
</protein>
<evidence type="ECO:0000256" key="3">
    <source>
        <dbReference type="ARBA" id="ARBA00022475"/>
    </source>
</evidence>
<reference evidence="10 11" key="1">
    <citation type="submission" date="2018-12" db="EMBL/GenBank/DDBJ databases">
        <authorList>
            <person name="Sun L."/>
            <person name="Chen Z."/>
        </authorList>
    </citation>
    <scope>NUCLEOTIDE SEQUENCE [LARGE SCALE GENOMIC DNA]</scope>
    <source>
        <strain evidence="10 11">DSM 15890</strain>
    </source>
</reference>
<gene>
    <name evidence="10" type="ORF">EJP82_20340</name>
</gene>
<evidence type="ECO:0000313" key="10">
    <source>
        <dbReference type="EMBL" id="RUT43357.1"/>
    </source>
</evidence>
<sequence length="245" mass="28119">MEGILVITEILPHFLRTVLMYFTVFVVMRIMGKREIGQLSIFDLVISIMIAEIAVFVLEDIKRPLYEGFVPMLTLLLIQIGIARLSLHSRKLRLWTDGKPSVIIQHGEINRDVMKKQRYNLDDLFMQLRSQNISNVADVEFAILETSGQLSVLHKDKNGNSGNSNESHKKTKSTKSLISMLKYESLPLPLIMDGKVQDENLEQIGKTRFWLKNQIQSKGIMEFKHVFLCSVDHTGKVYINSNKDK</sequence>
<keyword evidence="6 8" id="KW-0472">Membrane</keyword>
<evidence type="ECO:0000256" key="2">
    <source>
        <dbReference type="ARBA" id="ARBA00006448"/>
    </source>
</evidence>
<dbReference type="Gene3D" id="3.30.240.20">
    <property type="entry name" value="bsu07140 like domains"/>
    <property type="match status" value="2"/>
</dbReference>
<evidence type="ECO:0000313" key="11">
    <source>
        <dbReference type="Proteomes" id="UP000279446"/>
    </source>
</evidence>
<dbReference type="EMBL" id="RZNY01000020">
    <property type="protein sequence ID" value="RUT43357.1"/>
    <property type="molecule type" value="Genomic_DNA"/>
</dbReference>
<dbReference type="Pfam" id="PF04239">
    <property type="entry name" value="DUF421"/>
    <property type="match status" value="1"/>
</dbReference>
<dbReference type="Proteomes" id="UP000279446">
    <property type="component" value="Unassembled WGS sequence"/>
</dbReference>
<feature type="region of interest" description="Disordered" evidence="7">
    <location>
        <begin position="154"/>
        <end position="173"/>
    </location>
</feature>
<dbReference type="PANTHER" id="PTHR34582:SF6">
    <property type="entry name" value="UPF0702 TRANSMEMBRANE PROTEIN YCAP"/>
    <property type="match status" value="1"/>
</dbReference>
<organism evidence="10 11">
    <name type="scientific">Paenibacillus anaericanus</name>
    <dbReference type="NCBI Taxonomy" id="170367"/>
    <lineage>
        <taxon>Bacteria</taxon>
        <taxon>Bacillati</taxon>
        <taxon>Bacillota</taxon>
        <taxon>Bacilli</taxon>
        <taxon>Bacillales</taxon>
        <taxon>Paenibacillaceae</taxon>
        <taxon>Paenibacillus</taxon>
    </lineage>
</organism>
<name>A0A433Y4Y6_9BACL</name>
<comment type="subcellular location">
    <subcellularLocation>
        <location evidence="1">Cell membrane</location>
        <topology evidence="1">Multi-pass membrane protein</topology>
    </subcellularLocation>
</comment>
<evidence type="ECO:0000256" key="7">
    <source>
        <dbReference type="SAM" id="MobiDB-lite"/>
    </source>
</evidence>